<dbReference type="Pfam" id="PF12860">
    <property type="entry name" value="PAS_7"/>
    <property type="match status" value="1"/>
</dbReference>
<dbReference type="PROSITE" id="PS50113">
    <property type="entry name" value="PAC"/>
    <property type="match status" value="3"/>
</dbReference>
<dbReference type="FunFam" id="3.30.70.270:FF:000001">
    <property type="entry name" value="Diguanylate cyclase domain protein"/>
    <property type="match status" value="1"/>
</dbReference>
<evidence type="ECO:0000259" key="6">
    <source>
        <dbReference type="PROSITE" id="PS50113"/>
    </source>
</evidence>
<feature type="domain" description="PAC" evidence="6">
    <location>
        <begin position="316"/>
        <end position="368"/>
    </location>
</feature>
<dbReference type="InterPro" id="IPR013655">
    <property type="entry name" value="PAS_fold_3"/>
</dbReference>
<dbReference type="SMART" id="SM00267">
    <property type="entry name" value="GGDEF"/>
    <property type="match status" value="1"/>
</dbReference>
<dbReference type="Proteomes" id="UP001205843">
    <property type="component" value="Unassembled WGS sequence"/>
</dbReference>
<protein>
    <submittedName>
        <fullName evidence="9">Diguanylate cyclase (GGDEF)-like protein/PAS domain S-box-containing protein</fullName>
    </submittedName>
</protein>
<dbReference type="InterPro" id="IPR035919">
    <property type="entry name" value="EAL_sf"/>
</dbReference>
<dbReference type="PROSITE" id="PS50883">
    <property type="entry name" value="EAL"/>
    <property type="match status" value="1"/>
</dbReference>
<feature type="domain" description="PAC" evidence="6">
    <location>
        <begin position="710"/>
        <end position="762"/>
    </location>
</feature>
<dbReference type="Pfam" id="PF08448">
    <property type="entry name" value="PAS_4"/>
    <property type="match status" value="1"/>
</dbReference>
<feature type="domain" description="PAS" evidence="5">
    <location>
        <begin position="365"/>
        <end position="409"/>
    </location>
</feature>
<dbReference type="Pfam" id="PF00563">
    <property type="entry name" value="EAL"/>
    <property type="match status" value="1"/>
</dbReference>
<dbReference type="InterPro" id="IPR000700">
    <property type="entry name" value="PAS-assoc_C"/>
</dbReference>
<dbReference type="InterPro" id="IPR035965">
    <property type="entry name" value="PAS-like_dom_sf"/>
</dbReference>
<dbReference type="Gene3D" id="3.30.70.270">
    <property type="match status" value="1"/>
</dbReference>
<gene>
    <name evidence="9" type="ORF">J2T57_000646</name>
</gene>
<feature type="transmembrane region" description="Helical" evidence="4">
    <location>
        <begin position="12"/>
        <end position="31"/>
    </location>
</feature>
<feature type="domain" description="PAC" evidence="6">
    <location>
        <begin position="565"/>
        <end position="619"/>
    </location>
</feature>
<dbReference type="PROSITE" id="PS50887">
    <property type="entry name" value="GGDEF"/>
    <property type="match status" value="1"/>
</dbReference>
<feature type="region of interest" description="Disordered" evidence="3">
    <location>
        <begin position="1174"/>
        <end position="1200"/>
    </location>
</feature>
<feature type="domain" description="GGDEF" evidence="8">
    <location>
        <begin position="794"/>
        <end position="927"/>
    </location>
</feature>
<feature type="transmembrane region" description="Helical" evidence="4">
    <location>
        <begin position="104"/>
        <end position="123"/>
    </location>
</feature>
<dbReference type="InterPro" id="IPR052155">
    <property type="entry name" value="Biofilm_reg_signaling"/>
</dbReference>
<proteinExistence type="predicted"/>
<dbReference type="InterPro" id="IPR000014">
    <property type="entry name" value="PAS"/>
</dbReference>
<dbReference type="Gene3D" id="3.30.450.20">
    <property type="entry name" value="PAS domain"/>
    <property type="match status" value="4"/>
</dbReference>
<dbReference type="PANTHER" id="PTHR44757:SF2">
    <property type="entry name" value="BIOFILM ARCHITECTURE MAINTENANCE PROTEIN MBAA"/>
    <property type="match status" value="1"/>
</dbReference>
<feature type="transmembrane region" description="Helical" evidence="4">
    <location>
        <begin position="169"/>
        <end position="194"/>
    </location>
</feature>
<dbReference type="SMART" id="SM00091">
    <property type="entry name" value="PAS"/>
    <property type="match status" value="4"/>
</dbReference>
<dbReference type="CDD" id="cd01948">
    <property type="entry name" value="EAL"/>
    <property type="match status" value="1"/>
</dbReference>
<dbReference type="RefSeq" id="WP_253474096.1">
    <property type="nucleotide sequence ID" value="NZ_JALJXV010000001.1"/>
</dbReference>
<evidence type="ECO:0000256" key="2">
    <source>
        <dbReference type="SAM" id="Coils"/>
    </source>
</evidence>
<accession>A0AAE3G126</accession>
<dbReference type="NCBIfam" id="TIGR00254">
    <property type="entry name" value="GGDEF"/>
    <property type="match status" value="1"/>
</dbReference>
<dbReference type="Pfam" id="PF08447">
    <property type="entry name" value="PAS_3"/>
    <property type="match status" value="1"/>
</dbReference>
<keyword evidence="10" id="KW-1185">Reference proteome</keyword>
<comment type="cofactor">
    <cofactor evidence="1">
        <name>Mg(2+)</name>
        <dbReference type="ChEBI" id="CHEBI:18420"/>
    </cofactor>
</comment>
<dbReference type="SUPFAM" id="SSF55073">
    <property type="entry name" value="Nucleotide cyclase"/>
    <property type="match status" value="1"/>
</dbReference>
<evidence type="ECO:0000313" key="9">
    <source>
        <dbReference type="EMBL" id="MCP1673554.1"/>
    </source>
</evidence>
<dbReference type="InterPro" id="IPR001633">
    <property type="entry name" value="EAL_dom"/>
</dbReference>
<organism evidence="9 10">
    <name type="scientific">Natronocella acetinitrilica</name>
    <dbReference type="NCBI Taxonomy" id="414046"/>
    <lineage>
        <taxon>Bacteria</taxon>
        <taxon>Pseudomonadati</taxon>
        <taxon>Pseudomonadota</taxon>
        <taxon>Gammaproteobacteria</taxon>
        <taxon>Chromatiales</taxon>
        <taxon>Ectothiorhodospiraceae</taxon>
        <taxon>Natronocella</taxon>
    </lineage>
</organism>
<dbReference type="InterPro" id="IPR013656">
    <property type="entry name" value="PAS_4"/>
</dbReference>
<dbReference type="CDD" id="cd01949">
    <property type="entry name" value="GGDEF"/>
    <property type="match status" value="1"/>
</dbReference>
<evidence type="ECO:0000313" key="10">
    <source>
        <dbReference type="Proteomes" id="UP001205843"/>
    </source>
</evidence>
<dbReference type="InterPro" id="IPR043128">
    <property type="entry name" value="Rev_trsase/Diguanyl_cyclase"/>
</dbReference>
<evidence type="ECO:0000259" key="5">
    <source>
        <dbReference type="PROSITE" id="PS50112"/>
    </source>
</evidence>
<keyword evidence="4" id="KW-1133">Transmembrane helix</keyword>
<dbReference type="CDD" id="cd00130">
    <property type="entry name" value="PAS"/>
    <property type="match status" value="3"/>
</dbReference>
<evidence type="ECO:0000259" key="7">
    <source>
        <dbReference type="PROSITE" id="PS50883"/>
    </source>
</evidence>
<dbReference type="Gene3D" id="3.20.20.450">
    <property type="entry name" value="EAL domain"/>
    <property type="match status" value="1"/>
</dbReference>
<dbReference type="PANTHER" id="PTHR44757">
    <property type="entry name" value="DIGUANYLATE CYCLASE DGCP"/>
    <property type="match status" value="1"/>
</dbReference>
<dbReference type="SMART" id="SM00052">
    <property type="entry name" value="EAL"/>
    <property type="match status" value="1"/>
</dbReference>
<dbReference type="Pfam" id="PF00990">
    <property type="entry name" value="GGDEF"/>
    <property type="match status" value="1"/>
</dbReference>
<reference evidence="9" key="1">
    <citation type="submission" date="2022-03" db="EMBL/GenBank/DDBJ databases">
        <title>Genomic Encyclopedia of Type Strains, Phase III (KMG-III): the genomes of soil and plant-associated and newly described type strains.</title>
        <authorList>
            <person name="Whitman W."/>
        </authorList>
    </citation>
    <scope>NUCLEOTIDE SEQUENCE</scope>
    <source>
        <strain evidence="9">ANL 6-2</strain>
    </source>
</reference>
<evidence type="ECO:0000256" key="4">
    <source>
        <dbReference type="SAM" id="Phobius"/>
    </source>
</evidence>
<feature type="domain" description="EAL" evidence="7">
    <location>
        <begin position="938"/>
        <end position="1190"/>
    </location>
</feature>
<dbReference type="SUPFAM" id="SSF141868">
    <property type="entry name" value="EAL domain-like"/>
    <property type="match status" value="1"/>
</dbReference>
<dbReference type="InterPro" id="IPR000160">
    <property type="entry name" value="GGDEF_dom"/>
</dbReference>
<feature type="domain" description="PAS" evidence="5">
    <location>
        <begin position="274"/>
        <end position="313"/>
    </location>
</feature>
<dbReference type="GO" id="GO:0003824">
    <property type="term" value="F:catalytic activity"/>
    <property type="evidence" value="ECO:0007669"/>
    <property type="project" value="UniProtKB-ARBA"/>
</dbReference>
<feature type="coiled-coil region" evidence="2">
    <location>
        <begin position="610"/>
        <end position="637"/>
    </location>
</feature>
<feature type="transmembrane region" description="Helical" evidence="4">
    <location>
        <begin position="43"/>
        <end position="61"/>
    </location>
</feature>
<dbReference type="EMBL" id="JALJXV010000001">
    <property type="protein sequence ID" value="MCP1673554.1"/>
    <property type="molecule type" value="Genomic_DNA"/>
</dbReference>
<feature type="transmembrane region" description="Helical" evidence="4">
    <location>
        <begin position="135"/>
        <end position="157"/>
    </location>
</feature>
<comment type="caution">
    <text evidence="9">The sequence shown here is derived from an EMBL/GenBank/DDBJ whole genome shotgun (WGS) entry which is preliminary data.</text>
</comment>
<keyword evidence="2" id="KW-0175">Coiled coil</keyword>
<dbReference type="PROSITE" id="PS50112">
    <property type="entry name" value="PAS"/>
    <property type="match status" value="2"/>
</dbReference>
<sequence length="1200" mass="135018">MTHWVQAHLGLIYQIQAAAFIVLAVVACLLPRRGGALRLAPHIWLLGLFALLHALTIFLAWELQRQPATWLLVVGGILLPLSYLPLMEFGRRSLATLFERPPRWIWWLYPVVGAAILLCVVMADDPARGLNAGSRLFLGLPGALLAAGALFVASFCPAERHSIRPFAPWLWLAAACMAGYGLLIPIIGTQAIGLLGWLPTEAWFQEAVGVPVRLLRGGFTVTVALALMAVVRQSSLINNDDLDRVMGTLSGFLYRCRNDEDWTPLYMVGDIEGMTGYSVDAFLSTREATLQDIVHPDDRDRVWDEIQSSLEDRGAFEVTFRVIRADGQTGWFYDHGRGIYDDAGKLLFLEGHVVDATALEQARADLHQFQTTLDRTLDAVFIFDAETLRFTYVNQGAARQVGWSREALLTMHPYDIKPEFPEPQFREMIAPLIHGDMDLRRFETVHLTRHGQRVPVEIFLQYIAPPGERPRFVAIVHDIAERLRAERALRDTNDRLEQAERHAALGHWELAMDDDDQAYWSSQLYRLLATDPSETTPSLATFLERLHPDDRTAVSDALEALEADREPTAQVVRSNPAFGPQRHLAPTYRCIRDQGGGRRFLGTLQDVTEREEATARLRQSEQQQRDLRDVAQREQSRMAALLSGMNIGILFEDRKGNVEYVNPAFRRMWAISDELELVGEATRSVLEHSTHQFARPDHASKHVLQVLDTQEISERFEVDLYDGRVLTQLSYPVNDTEGRLIGRLWIYEDVTHERQTAQQLVYLAEHDPLTGLYNRHRFQEHLERTIKASQRMHARFALMYFDLDDFKHINDNFGHRAGDTVLVRTAGEVASLVRGGDLFARLGGDEFAILTELTDSDDPARLAERVVHAVSAIPLRFRGSNFRLTVSVGIAIFPDHGSDAESLVAHADTAMYQAKQHGKNTWALYDASADRAEANLERLSWTTRIAAALDEDLFELHFQGIYRTADSGLSHLEALVRMRDPADNSRILMPGQFIPIAEKSGQILDIDRWVLRQSVETLADHQRLSGLAVNLSGRSFDDPGMARYIERLLAENGVDPGRLIIELTETAAVSEMQDAQRFIEQLQQAGCTVCLDDFGSGFSTFAYLKYLAVQILKIDGMFIRDLPNNRDNQAFVKAMIDVAAGLRKRTIAEFVEDGATLALLREMGVDLAQGYHLDRPRPDHPGLNGEAAYKPRPATLSEDD</sequence>
<feature type="transmembrane region" description="Helical" evidence="4">
    <location>
        <begin position="67"/>
        <end position="84"/>
    </location>
</feature>
<dbReference type="AlphaFoldDB" id="A0AAE3G126"/>
<dbReference type="NCBIfam" id="TIGR00229">
    <property type="entry name" value="sensory_box"/>
    <property type="match status" value="2"/>
</dbReference>
<evidence type="ECO:0000256" key="3">
    <source>
        <dbReference type="SAM" id="MobiDB-lite"/>
    </source>
</evidence>
<evidence type="ECO:0000256" key="1">
    <source>
        <dbReference type="ARBA" id="ARBA00001946"/>
    </source>
</evidence>
<dbReference type="InterPro" id="IPR029787">
    <property type="entry name" value="Nucleotide_cyclase"/>
</dbReference>
<name>A0AAE3G126_9GAMM</name>
<dbReference type="SUPFAM" id="SSF55785">
    <property type="entry name" value="PYP-like sensor domain (PAS domain)"/>
    <property type="match status" value="4"/>
</dbReference>
<feature type="transmembrane region" description="Helical" evidence="4">
    <location>
        <begin position="214"/>
        <end position="231"/>
    </location>
</feature>
<keyword evidence="4" id="KW-0812">Transmembrane</keyword>
<keyword evidence="4" id="KW-0472">Membrane</keyword>
<evidence type="ECO:0000259" key="8">
    <source>
        <dbReference type="PROSITE" id="PS50887"/>
    </source>
</evidence>